<comment type="caution">
    <text evidence="1">The sequence shown here is derived from an EMBL/GenBank/DDBJ whole genome shotgun (WGS) entry which is preliminary data.</text>
</comment>
<dbReference type="AlphaFoldDB" id="A0A445D2Q0"/>
<accession>A0A445D2Q0</accession>
<evidence type="ECO:0000313" key="1">
    <source>
        <dbReference type="EMBL" id="RYR57435.1"/>
    </source>
</evidence>
<sequence>MVEMEELKGKRKGTCSLSHEDANLESVNELQSPPRARFKVGQTDCKCLKEEETKALNELNLFDAASVVGPNSSQYQRRVMNYQFRQPAVGDNFLGPFWHRMDMSCDMGRPPITTNGLNSKQVQEGNKHWVVFHPEWLIAYICVSALRDTKWTFDKVYRSWALSVHTASYSLVRPSSYVLTRVFALSPSCVAASSWLESVKPRLNDGIGPSLGIWSWWKHGCAFFRFQGWFWSAAGLH</sequence>
<dbReference type="EMBL" id="SDMP01000005">
    <property type="protein sequence ID" value="RYR57435.1"/>
    <property type="molecule type" value="Genomic_DNA"/>
</dbReference>
<proteinExistence type="predicted"/>
<gene>
    <name evidence="1" type="ORF">Ahy_A05g023169</name>
</gene>
<organism evidence="1 2">
    <name type="scientific">Arachis hypogaea</name>
    <name type="common">Peanut</name>
    <dbReference type="NCBI Taxonomy" id="3818"/>
    <lineage>
        <taxon>Eukaryota</taxon>
        <taxon>Viridiplantae</taxon>
        <taxon>Streptophyta</taxon>
        <taxon>Embryophyta</taxon>
        <taxon>Tracheophyta</taxon>
        <taxon>Spermatophyta</taxon>
        <taxon>Magnoliopsida</taxon>
        <taxon>eudicotyledons</taxon>
        <taxon>Gunneridae</taxon>
        <taxon>Pentapetalae</taxon>
        <taxon>rosids</taxon>
        <taxon>fabids</taxon>
        <taxon>Fabales</taxon>
        <taxon>Fabaceae</taxon>
        <taxon>Papilionoideae</taxon>
        <taxon>50 kb inversion clade</taxon>
        <taxon>dalbergioids sensu lato</taxon>
        <taxon>Dalbergieae</taxon>
        <taxon>Pterocarpus clade</taxon>
        <taxon>Arachis</taxon>
    </lineage>
</organism>
<evidence type="ECO:0000313" key="2">
    <source>
        <dbReference type="Proteomes" id="UP000289738"/>
    </source>
</evidence>
<keyword evidence="2" id="KW-1185">Reference proteome</keyword>
<reference evidence="1 2" key="1">
    <citation type="submission" date="2019-01" db="EMBL/GenBank/DDBJ databases">
        <title>Sequencing of cultivated peanut Arachis hypogaea provides insights into genome evolution and oil improvement.</title>
        <authorList>
            <person name="Chen X."/>
        </authorList>
    </citation>
    <scope>NUCLEOTIDE SEQUENCE [LARGE SCALE GENOMIC DNA]</scope>
    <source>
        <strain evidence="2">cv. Fuhuasheng</strain>
        <tissue evidence="1">Leaves</tissue>
    </source>
</reference>
<dbReference type="Proteomes" id="UP000289738">
    <property type="component" value="Chromosome A05"/>
</dbReference>
<name>A0A445D2Q0_ARAHY</name>
<protein>
    <submittedName>
        <fullName evidence="1">Uncharacterized protein</fullName>
    </submittedName>
</protein>